<reference evidence="2 3" key="1">
    <citation type="submission" date="2018-06" db="EMBL/GenBank/DDBJ databases">
        <title>Genome analysis of cellulolytic fungus Trichoderma lentiforme CFAM-422.</title>
        <authorList>
            <person name="Steindorff A.S."/>
            <person name="Formighieri E.F."/>
            <person name="Midorikawa G.E.O."/>
            <person name="Tamietti M.S."/>
            <person name="Ramos E.Z."/>
            <person name="Silva A.S."/>
            <person name="Bon E.P.S."/>
            <person name="Mendes T.D."/>
            <person name="Damaso M.C.T."/>
            <person name="Favaro L.C.L."/>
        </authorList>
    </citation>
    <scope>NUCLEOTIDE SEQUENCE [LARGE SCALE GENOMIC DNA]</scope>
    <source>
        <strain evidence="2 3">CFAM-422</strain>
    </source>
</reference>
<evidence type="ECO:0000256" key="1">
    <source>
        <dbReference type="SAM" id="Phobius"/>
    </source>
</evidence>
<feature type="transmembrane region" description="Helical" evidence="1">
    <location>
        <begin position="68"/>
        <end position="88"/>
    </location>
</feature>
<sequence>MVERKQNLSVRHRGCVASFFFGRTASNSGGQIKVYWFLFCFVLLCTTIFIQTMSILKTPATMTREHRSSRTTTNLSVCVFVCLVWFGFSKLHPGKSSAMRADLFCYVKSIHVVVPSYDRVVFFVSWNQANSTPIPIVQPFA</sequence>
<dbReference type="AlphaFoldDB" id="A0A9P4XN43"/>
<dbReference type="EMBL" id="QLNT01000004">
    <property type="protein sequence ID" value="KAF3074783.1"/>
    <property type="molecule type" value="Genomic_DNA"/>
</dbReference>
<organism evidence="2 3">
    <name type="scientific">Trichoderma lentiforme</name>
    <dbReference type="NCBI Taxonomy" id="1567552"/>
    <lineage>
        <taxon>Eukaryota</taxon>
        <taxon>Fungi</taxon>
        <taxon>Dikarya</taxon>
        <taxon>Ascomycota</taxon>
        <taxon>Pezizomycotina</taxon>
        <taxon>Sordariomycetes</taxon>
        <taxon>Hypocreomycetidae</taxon>
        <taxon>Hypocreales</taxon>
        <taxon>Hypocreaceae</taxon>
        <taxon>Trichoderma</taxon>
    </lineage>
</organism>
<keyword evidence="1" id="KW-0472">Membrane</keyword>
<accession>A0A9P4XN43</accession>
<dbReference type="Proteomes" id="UP000801864">
    <property type="component" value="Unassembled WGS sequence"/>
</dbReference>
<evidence type="ECO:0000313" key="3">
    <source>
        <dbReference type="Proteomes" id="UP000801864"/>
    </source>
</evidence>
<feature type="transmembrane region" description="Helical" evidence="1">
    <location>
        <begin position="34"/>
        <end position="56"/>
    </location>
</feature>
<protein>
    <submittedName>
        <fullName evidence="2">Uncharacterized protein</fullName>
    </submittedName>
</protein>
<evidence type="ECO:0000313" key="2">
    <source>
        <dbReference type="EMBL" id="KAF3074783.1"/>
    </source>
</evidence>
<gene>
    <name evidence="2" type="ORF">CFAM422_002815</name>
</gene>
<comment type="caution">
    <text evidence="2">The sequence shown here is derived from an EMBL/GenBank/DDBJ whole genome shotgun (WGS) entry which is preliminary data.</text>
</comment>
<name>A0A9P4XN43_9HYPO</name>
<proteinExistence type="predicted"/>
<keyword evidence="3" id="KW-1185">Reference proteome</keyword>
<keyword evidence="1" id="KW-1133">Transmembrane helix</keyword>
<keyword evidence="1" id="KW-0812">Transmembrane</keyword>